<evidence type="ECO:0000313" key="11">
    <source>
        <dbReference type="Proteomes" id="UP000179807"/>
    </source>
</evidence>
<comment type="similarity">
    <text evidence="3">Belongs to the protein disulfide isomerase family.</text>
</comment>
<keyword evidence="5" id="KW-0256">Endoplasmic reticulum</keyword>
<accession>A0A1J4KZ65</accession>
<comment type="caution">
    <text evidence="10">The sequence shown here is derived from an EMBL/GenBank/DDBJ whole genome shotgun (WGS) entry which is preliminary data.</text>
</comment>
<sequence>MILPLFLFCIRLKELFGEIGRMDYLTGDKIEEFLNANDWSIIFFSNPDNESREAISYTNAAITIYKEAVAFALADPNSAPEICKSIPCIVPYKGTEIIPFEEAPTTAPSFLNWMDRISNPKIQSISNINKLNELLNGNKTCIFAIDLQEEPVCVPKDHTIYLVSSELFAIYEMTIKPGLYLYRPLDRQLLEITESTPYESLLNTNIQTYSDSLNIKSNLKSSFISGFVINQTDSLQCEKSYDTLIKLSEMHARDFAFSVVKQDEKESFANLTCMRSVELPYFFVINIEKPNRLRWVIENDDMYNVSYLSDLLSRIQNGVEDPYIVSENASDSNNESIHKVVGTNFIDLVYEENHETIVIFTSPNCTKFKFFKPIVNVVAALLNRTNTYFYIMDVSKNDVPESVPEMTHFPTMILWPAGQKEAPIIYRGNNTFLDVLGFVKKYAKHKIKVPKFDIDVIKENLAAIINKIRFGQNEKQNNPYD</sequence>
<dbReference type="Gene3D" id="3.40.30.10">
    <property type="entry name" value="Glutaredoxin"/>
    <property type="match status" value="1"/>
</dbReference>
<evidence type="ECO:0000256" key="8">
    <source>
        <dbReference type="SAM" id="SignalP"/>
    </source>
</evidence>
<comment type="catalytic activity">
    <reaction evidence="1">
        <text>Catalyzes the rearrangement of -S-S- bonds in proteins.</text>
        <dbReference type="EC" id="5.3.4.1"/>
    </reaction>
</comment>
<dbReference type="GO" id="GO:0034976">
    <property type="term" value="P:response to endoplasmic reticulum stress"/>
    <property type="evidence" value="ECO:0007669"/>
    <property type="project" value="TreeGrafter"/>
</dbReference>
<reference evidence="10" key="1">
    <citation type="submission" date="2016-10" db="EMBL/GenBank/DDBJ databases">
        <authorList>
            <person name="Benchimol M."/>
            <person name="Almeida L.G."/>
            <person name="Vasconcelos A.T."/>
            <person name="Perreira-Neves A."/>
            <person name="Rosa I.A."/>
            <person name="Tasca T."/>
            <person name="Bogo M.R."/>
            <person name="de Souza W."/>
        </authorList>
    </citation>
    <scope>NUCLEOTIDE SEQUENCE [LARGE SCALE GENOMIC DNA]</scope>
    <source>
        <strain evidence="10">K</strain>
    </source>
</reference>
<evidence type="ECO:0000256" key="2">
    <source>
        <dbReference type="ARBA" id="ARBA00004319"/>
    </source>
</evidence>
<protein>
    <recommendedName>
        <fullName evidence="4">protein disulfide-isomerase</fullName>
        <ecNumber evidence="4">5.3.4.1</ecNumber>
    </recommendedName>
</protein>
<dbReference type="AlphaFoldDB" id="A0A1J4KZ65"/>
<evidence type="ECO:0000256" key="5">
    <source>
        <dbReference type="ARBA" id="ARBA00022824"/>
    </source>
</evidence>
<dbReference type="GeneID" id="94831763"/>
<feature type="chain" id="PRO_5012000818" description="protein disulfide-isomerase" evidence="8">
    <location>
        <begin position="18"/>
        <end position="481"/>
    </location>
</feature>
<feature type="signal peptide" evidence="8">
    <location>
        <begin position="1"/>
        <end position="17"/>
    </location>
</feature>
<keyword evidence="8" id="KW-0732">Signal</keyword>
<evidence type="ECO:0000256" key="3">
    <source>
        <dbReference type="ARBA" id="ARBA00006347"/>
    </source>
</evidence>
<evidence type="ECO:0000256" key="1">
    <source>
        <dbReference type="ARBA" id="ARBA00001182"/>
    </source>
</evidence>
<dbReference type="OrthoDB" id="427280at2759"/>
<name>A0A1J4KZ65_9EUKA</name>
<dbReference type="EMBL" id="MLAK01000100">
    <property type="protein sequence ID" value="OHT16545.1"/>
    <property type="molecule type" value="Genomic_DNA"/>
</dbReference>
<dbReference type="PANTHER" id="PTHR18929">
    <property type="entry name" value="PROTEIN DISULFIDE ISOMERASE"/>
    <property type="match status" value="1"/>
</dbReference>
<dbReference type="SUPFAM" id="SSF52833">
    <property type="entry name" value="Thioredoxin-like"/>
    <property type="match status" value="2"/>
</dbReference>
<evidence type="ECO:0000313" key="10">
    <source>
        <dbReference type="EMBL" id="OHT16545.1"/>
    </source>
</evidence>
<keyword evidence="7" id="KW-0676">Redox-active center</keyword>
<proteinExistence type="inferred from homology"/>
<dbReference type="GO" id="GO:0006457">
    <property type="term" value="P:protein folding"/>
    <property type="evidence" value="ECO:0007669"/>
    <property type="project" value="TreeGrafter"/>
</dbReference>
<dbReference type="InterPro" id="IPR013766">
    <property type="entry name" value="Thioredoxin_domain"/>
</dbReference>
<dbReference type="GO" id="GO:0003756">
    <property type="term" value="F:protein disulfide isomerase activity"/>
    <property type="evidence" value="ECO:0007669"/>
    <property type="project" value="UniProtKB-EC"/>
</dbReference>
<dbReference type="RefSeq" id="XP_068369681.1">
    <property type="nucleotide sequence ID" value="XM_068497059.1"/>
</dbReference>
<gene>
    <name evidence="10" type="ORF">TRFO_13137</name>
</gene>
<keyword evidence="11" id="KW-1185">Reference proteome</keyword>
<comment type="subcellular location">
    <subcellularLocation>
        <location evidence="2">Endoplasmic reticulum lumen</location>
    </subcellularLocation>
</comment>
<dbReference type="PANTHER" id="PTHR18929:SF132">
    <property type="entry name" value="PROTEIN DISULFIDE-ISOMERASE A3"/>
    <property type="match status" value="1"/>
</dbReference>
<organism evidence="10 11">
    <name type="scientific">Tritrichomonas foetus</name>
    <dbReference type="NCBI Taxonomy" id="1144522"/>
    <lineage>
        <taxon>Eukaryota</taxon>
        <taxon>Metamonada</taxon>
        <taxon>Parabasalia</taxon>
        <taxon>Tritrichomonadida</taxon>
        <taxon>Tritrichomonadidae</taxon>
        <taxon>Tritrichomonas</taxon>
    </lineage>
</organism>
<evidence type="ECO:0000256" key="4">
    <source>
        <dbReference type="ARBA" id="ARBA00012723"/>
    </source>
</evidence>
<dbReference type="Proteomes" id="UP000179807">
    <property type="component" value="Unassembled WGS sequence"/>
</dbReference>
<evidence type="ECO:0000259" key="9">
    <source>
        <dbReference type="Pfam" id="PF00085"/>
    </source>
</evidence>
<dbReference type="EC" id="5.3.4.1" evidence="4"/>
<dbReference type="VEuPathDB" id="TrichDB:TRFO_13137"/>
<dbReference type="Pfam" id="PF00085">
    <property type="entry name" value="Thioredoxin"/>
    <property type="match status" value="1"/>
</dbReference>
<evidence type="ECO:0000256" key="7">
    <source>
        <dbReference type="ARBA" id="ARBA00023284"/>
    </source>
</evidence>
<feature type="domain" description="Thioredoxin" evidence="9">
    <location>
        <begin position="338"/>
        <end position="431"/>
    </location>
</feature>
<keyword evidence="6" id="KW-0413">Isomerase</keyword>
<dbReference type="InterPro" id="IPR036249">
    <property type="entry name" value="Thioredoxin-like_sf"/>
</dbReference>
<evidence type="ECO:0000256" key="6">
    <source>
        <dbReference type="ARBA" id="ARBA00023235"/>
    </source>
</evidence>
<dbReference type="GO" id="GO:0005788">
    <property type="term" value="C:endoplasmic reticulum lumen"/>
    <property type="evidence" value="ECO:0007669"/>
    <property type="project" value="UniProtKB-SubCell"/>
</dbReference>